<dbReference type="InterPro" id="IPR000667">
    <property type="entry name" value="Peptidase_S13"/>
</dbReference>
<gene>
    <name evidence="4" type="ORF">FHS56_001289</name>
</gene>
<dbReference type="PANTHER" id="PTHR30023">
    <property type="entry name" value="D-ALANYL-D-ALANINE CARBOXYPEPTIDASE"/>
    <property type="match status" value="1"/>
</dbReference>
<evidence type="ECO:0000313" key="5">
    <source>
        <dbReference type="Proteomes" id="UP000537126"/>
    </source>
</evidence>
<proteinExistence type="inferred from homology"/>
<keyword evidence="4" id="KW-0645">Protease</keyword>
<dbReference type="Pfam" id="PF02113">
    <property type="entry name" value="Peptidase_S13"/>
    <property type="match status" value="1"/>
</dbReference>
<dbReference type="AlphaFoldDB" id="A0A846MQB9"/>
<dbReference type="GO" id="GO:0000270">
    <property type="term" value="P:peptidoglycan metabolic process"/>
    <property type="evidence" value="ECO:0007669"/>
    <property type="project" value="TreeGrafter"/>
</dbReference>
<dbReference type="Proteomes" id="UP000537126">
    <property type="component" value="Unassembled WGS sequence"/>
</dbReference>
<dbReference type="InterPro" id="IPR012338">
    <property type="entry name" value="Beta-lactam/transpept-like"/>
</dbReference>
<feature type="signal peptide" evidence="3">
    <location>
        <begin position="1"/>
        <end position="25"/>
    </location>
</feature>
<reference evidence="4 5" key="1">
    <citation type="submission" date="2020-03" db="EMBL/GenBank/DDBJ databases">
        <title>Genomic Encyclopedia of Type Strains, Phase IV (KMG-IV): sequencing the most valuable type-strain genomes for metagenomic binning, comparative biology and taxonomic classification.</title>
        <authorList>
            <person name="Goeker M."/>
        </authorList>
    </citation>
    <scope>NUCLEOTIDE SEQUENCE [LARGE SCALE GENOMIC DNA]</scope>
    <source>
        <strain evidence="4 5">DSM 5718</strain>
    </source>
</reference>
<dbReference type="PANTHER" id="PTHR30023:SF0">
    <property type="entry name" value="PENICILLIN-SENSITIVE CARBOXYPEPTIDASE A"/>
    <property type="match status" value="1"/>
</dbReference>
<evidence type="ECO:0000256" key="1">
    <source>
        <dbReference type="ARBA" id="ARBA00006096"/>
    </source>
</evidence>
<dbReference type="NCBIfam" id="TIGR00666">
    <property type="entry name" value="PBP4"/>
    <property type="match status" value="1"/>
</dbReference>
<dbReference type="EMBL" id="JAASRN010000002">
    <property type="protein sequence ID" value="NIK73776.1"/>
    <property type="molecule type" value="Genomic_DNA"/>
</dbReference>
<dbReference type="PRINTS" id="PR00922">
    <property type="entry name" value="DADACBPTASE3"/>
</dbReference>
<evidence type="ECO:0000256" key="3">
    <source>
        <dbReference type="SAM" id="SignalP"/>
    </source>
</evidence>
<keyword evidence="5" id="KW-1185">Reference proteome</keyword>
<dbReference type="GO" id="GO:0009002">
    <property type="term" value="F:serine-type D-Ala-D-Ala carboxypeptidase activity"/>
    <property type="evidence" value="ECO:0007669"/>
    <property type="project" value="UniProtKB-EC"/>
</dbReference>
<comment type="caution">
    <text evidence="4">The sequence shown here is derived from an EMBL/GenBank/DDBJ whole genome shotgun (WGS) entry which is preliminary data.</text>
</comment>
<dbReference type="Gene3D" id="3.40.710.10">
    <property type="entry name" value="DD-peptidase/beta-lactamase superfamily"/>
    <property type="match status" value="2"/>
</dbReference>
<organism evidence="4 5">
    <name type="scientific">Thermonema lapsum</name>
    <dbReference type="NCBI Taxonomy" id="28195"/>
    <lineage>
        <taxon>Bacteria</taxon>
        <taxon>Pseudomonadati</taxon>
        <taxon>Bacteroidota</taxon>
        <taxon>Cytophagia</taxon>
        <taxon>Cytophagales</taxon>
        <taxon>Thermonemataceae</taxon>
        <taxon>Thermonema</taxon>
    </lineage>
</organism>
<evidence type="ECO:0000256" key="2">
    <source>
        <dbReference type="ARBA" id="ARBA00022801"/>
    </source>
</evidence>
<evidence type="ECO:0000313" key="4">
    <source>
        <dbReference type="EMBL" id="NIK73776.1"/>
    </source>
</evidence>
<keyword evidence="3" id="KW-0732">Signal</keyword>
<accession>A0A846MQB9</accession>
<keyword evidence="2 4" id="KW-0378">Hydrolase</keyword>
<protein>
    <submittedName>
        <fullName evidence="4">D-alanyl-D-alanine carboxypeptidase/D-alanyl-D-alanine-endopeptidase (Penicillin-binding protein 4)</fullName>
        <ecNumber evidence="4">3.4.16.4</ecNumber>
        <ecNumber evidence="4">3.4.21.-</ecNumber>
    </submittedName>
</protein>
<comment type="similarity">
    <text evidence="1">Belongs to the peptidase S13 family.</text>
</comment>
<dbReference type="GO" id="GO:0006508">
    <property type="term" value="P:proteolysis"/>
    <property type="evidence" value="ECO:0007669"/>
    <property type="project" value="InterPro"/>
</dbReference>
<dbReference type="EC" id="3.4.21.-" evidence="4"/>
<keyword evidence="4" id="KW-0121">Carboxypeptidase</keyword>
<feature type="chain" id="PRO_5032797828" evidence="3">
    <location>
        <begin position="26"/>
        <end position="485"/>
    </location>
</feature>
<dbReference type="RefSeq" id="WP_166919045.1">
    <property type="nucleotide sequence ID" value="NZ_JAASRN010000002.1"/>
</dbReference>
<dbReference type="SUPFAM" id="SSF56601">
    <property type="entry name" value="beta-lactamase/transpeptidase-like"/>
    <property type="match status" value="1"/>
</dbReference>
<sequence>MNRSRFIKYTLFVLIFCLPQGALHAQQQLASWWAAQMQAPDYRQAWDGVYIYELTQDKEILNVHAERLLAPASVMKLLTTATALQLLGPNFRYETGIYAVGTVSGRCLDGYLMIAPSGDPSLGSRYFADTLPAAFLEALGAALRHHAIDSISRGVCLLKTPYDPNVTPDGWTWEDLGNYYAAPAYELNWRDNTLYAYFTPGSAPGQPAVLRKIEPSLPFTVDSWVNQVTTGEAGSGDRVYADRAAYQTHGFLRGTYPMGGTFSVKLMMHDPTVYFLQEVQTFFEKSKIKCRLSVAAPCRVEQPANVRLLWTYRSPALLDIITETNQKSINLFAEGLYKTLAIRMGSTRAHNDAAEVIKAFWRGQGVALDNARILDGSGLSPANALSPKSIVEVLRFMAHTPYAEDFRRSLAQAAHSGTLRRFGVGTPLAGRVWAKTGSMRDVACLAGYYHSVSGRRYAFALMMNKAEASYTKVLSLYEQLLQQLP</sequence>
<name>A0A846MQB9_9BACT</name>
<dbReference type="EC" id="3.4.16.4" evidence="4"/>